<evidence type="ECO:0000259" key="2">
    <source>
        <dbReference type="PROSITE" id="PS50888"/>
    </source>
</evidence>
<gene>
    <name evidence="3" type="ORF">Amon01_000716800</name>
</gene>
<feature type="region of interest" description="Disordered" evidence="1">
    <location>
        <begin position="21"/>
        <end position="52"/>
    </location>
</feature>
<dbReference type="PROSITE" id="PS50888">
    <property type="entry name" value="BHLH"/>
    <property type="match status" value="1"/>
</dbReference>
<keyword evidence="4" id="KW-1185">Reference proteome</keyword>
<evidence type="ECO:0000256" key="1">
    <source>
        <dbReference type="SAM" id="MobiDB-lite"/>
    </source>
</evidence>
<feature type="compositionally biased region" description="Polar residues" evidence="1">
    <location>
        <begin position="241"/>
        <end position="259"/>
    </location>
</feature>
<feature type="compositionally biased region" description="Low complexity" evidence="1">
    <location>
        <begin position="155"/>
        <end position="177"/>
    </location>
</feature>
<feature type="compositionally biased region" description="Low complexity" evidence="1">
    <location>
        <begin position="105"/>
        <end position="117"/>
    </location>
</feature>
<dbReference type="Pfam" id="PF00010">
    <property type="entry name" value="HLH"/>
    <property type="match status" value="1"/>
</dbReference>
<feature type="compositionally biased region" description="Polar residues" evidence="1">
    <location>
        <begin position="84"/>
        <end position="104"/>
    </location>
</feature>
<dbReference type="Proteomes" id="UP001165063">
    <property type="component" value="Unassembled WGS sequence"/>
</dbReference>
<feature type="compositionally biased region" description="Low complexity" evidence="1">
    <location>
        <begin position="124"/>
        <end position="140"/>
    </location>
</feature>
<feature type="compositionally biased region" description="Low complexity" evidence="1">
    <location>
        <begin position="21"/>
        <end position="33"/>
    </location>
</feature>
<evidence type="ECO:0000313" key="4">
    <source>
        <dbReference type="Proteomes" id="UP001165063"/>
    </source>
</evidence>
<dbReference type="Gene3D" id="4.10.280.10">
    <property type="entry name" value="Helix-loop-helix DNA-binding domain"/>
    <property type="match status" value="1"/>
</dbReference>
<organism evidence="3 4">
    <name type="scientific">Ambrosiozyma monospora</name>
    <name type="common">Yeast</name>
    <name type="synonym">Endomycopsis monosporus</name>
    <dbReference type="NCBI Taxonomy" id="43982"/>
    <lineage>
        <taxon>Eukaryota</taxon>
        <taxon>Fungi</taxon>
        <taxon>Dikarya</taxon>
        <taxon>Ascomycota</taxon>
        <taxon>Saccharomycotina</taxon>
        <taxon>Pichiomycetes</taxon>
        <taxon>Pichiales</taxon>
        <taxon>Pichiaceae</taxon>
        <taxon>Ambrosiozyma</taxon>
    </lineage>
</organism>
<dbReference type="InterPro" id="IPR011598">
    <property type="entry name" value="bHLH_dom"/>
</dbReference>
<dbReference type="PANTHER" id="PTHR47336">
    <property type="entry name" value="TRANSCRIPTION FACTOR HMS1-RELATED"/>
    <property type="match status" value="1"/>
</dbReference>
<name>A0A9W6Z4A5_AMBMO</name>
<dbReference type="InterPro" id="IPR052099">
    <property type="entry name" value="Regulatory_TF_Diverse"/>
</dbReference>
<dbReference type="OrthoDB" id="2133190at2759"/>
<feature type="compositionally biased region" description="Polar residues" evidence="1">
    <location>
        <begin position="141"/>
        <end position="150"/>
    </location>
</feature>
<dbReference type="AlphaFoldDB" id="A0A9W6Z4A5"/>
<dbReference type="PANTHER" id="PTHR47336:SF2">
    <property type="entry name" value="TRANSCRIPTION FACTOR HMS1-RELATED"/>
    <property type="match status" value="1"/>
</dbReference>
<feature type="region of interest" description="Disordered" evidence="1">
    <location>
        <begin position="241"/>
        <end position="272"/>
    </location>
</feature>
<feature type="domain" description="BHLH" evidence="2">
    <location>
        <begin position="182"/>
        <end position="239"/>
    </location>
</feature>
<dbReference type="EMBL" id="BSXU01005060">
    <property type="protein sequence ID" value="GMG50155.1"/>
    <property type="molecule type" value="Genomic_DNA"/>
</dbReference>
<proteinExistence type="predicted"/>
<evidence type="ECO:0000313" key="3">
    <source>
        <dbReference type="EMBL" id="GMG50155.1"/>
    </source>
</evidence>
<sequence length="272" mass="29472">MNLAVSFNDSDALLYSLNNQGQQPMQNQQQQDQHYMTTTNPNNQYGQGNSNGGADYLDFDKWLNSEKFDDIDDVIDNTRQINSNNEYATSLPENNTYTATPTEGSPSGPSSSNVPPSIKKELGSMASSESCKSSLSSPNSVDITSDTSPLSDVISPSLRLSHTSTSSSTVKTPTGKVGKPKKDRSSHNIIEKKYRTNINAKILELRDAVPTLRAVNESERISLDELEGLTPAVKLNKATYPSSSCYASTENHQNGSSDDGTGAYPTKTRSDA</sequence>
<dbReference type="InterPro" id="IPR036638">
    <property type="entry name" value="HLH_DNA-bd_sf"/>
</dbReference>
<comment type="caution">
    <text evidence="3">The sequence shown here is derived from an EMBL/GenBank/DDBJ whole genome shotgun (WGS) entry which is preliminary data.</text>
</comment>
<dbReference type="SUPFAM" id="SSF47459">
    <property type="entry name" value="HLH, helix-loop-helix DNA-binding domain"/>
    <property type="match status" value="1"/>
</dbReference>
<dbReference type="GO" id="GO:0046983">
    <property type="term" value="F:protein dimerization activity"/>
    <property type="evidence" value="ECO:0007669"/>
    <property type="project" value="InterPro"/>
</dbReference>
<feature type="region of interest" description="Disordered" evidence="1">
    <location>
        <begin position="84"/>
        <end position="192"/>
    </location>
</feature>
<accession>A0A9W6Z4A5</accession>
<reference evidence="3" key="1">
    <citation type="submission" date="2023-04" db="EMBL/GenBank/DDBJ databases">
        <title>Ambrosiozyma monospora NBRC 1965.</title>
        <authorList>
            <person name="Ichikawa N."/>
            <person name="Sato H."/>
            <person name="Tonouchi N."/>
        </authorList>
    </citation>
    <scope>NUCLEOTIDE SEQUENCE</scope>
    <source>
        <strain evidence="3">NBRC 1965</strain>
    </source>
</reference>
<protein>
    <submittedName>
        <fullName evidence="3">Unnamed protein product</fullName>
    </submittedName>
</protein>
<feature type="compositionally biased region" description="Basic and acidic residues" evidence="1">
    <location>
        <begin position="183"/>
        <end position="192"/>
    </location>
</feature>